<dbReference type="SUPFAM" id="SSF101498">
    <property type="entry name" value="Anti-sigma factor FlgM"/>
    <property type="match status" value="1"/>
</dbReference>
<evidence type="ECO:0000256" key="7">
    <source>
        <dbReference type="SAM" id="MobiDB-lite"/>
    </source>
</evidence>
<sequence length="87" mass="9956">MKINGYHSIHKYQSYQNQMGRQGGPVKKSSKQDQVEISSQAKQLQNASGIEAERKEKIAKIKAAIDNGTYKVNPEEVAKKLYDFWNR</sequence>
<comment type="similarity">
    <text evidence="1">Belongs to the FlgM family.</text>
</comment>
<keyword evidence="6" id="KW-0804">Transcription</keyword>
<evidence type="ECO:0000313" key="10">
    <source>
        <dbReference type="Proteomes" id="UP001596505"/>
    </source>
</evidence>
<dbReference type="NCBIfam" id="TIGR03824">
    <property type="entry name" value="FlgM_jcvi"/>
    <property type="match status" value="1"/>
</dbReference>
<evidence type="ECO:0000256" key="6">
    <source>
        <dbReference type="ARBA" id="ARBA00023163"/>
    </source>
</evidence>
<evidence type="ECO:0000313" key="9">
    <source>
        <dbReference type="EMBL" id="MFC7393838.1"/>
    </source>
</evidence>
<dbReference type="InterPro" id="IPR031316">
    <property type="entry name" value="FlgM_C"/>
</dbReference>
<dbReference type="Pfam" id="PF04316">
    <property type="entry name" value="FlgM"/>
    <property type="match status" value="1"/>
</dbReference>
<keyword evidence="4" id="KW-1005">Bacterial flagellum biogenesis</keyword>
<keyword evidence="3" id="KW-0678">Repressor</keyword>
<feature type="region of interest" description="Disordered" evidence="7">
    <location>
        <begin position="12"/>
        <end position="52"/>
    </location>
</feature>
<keyword evidence="10" id="KW-1185">Reference proteome</keyword>
<dbReference type="Proteomes" id="UP001596505">
    <property type="component" value="Unassembled WGS sequence"/>
</dbReference>
<gene>
    <name evidence="9" type="primary">flgM</name>
    <name evidence="9" type="ORF">ACFQRG_12825</name>
</gene>
<feature type="compositionally biased region" description="Polar residues" evidence="7">
    <location>
        <begin position="35"/>
        <end position="48"/>
    </location>
</feature>
<name>A0ABW2PWS0_9BACL</name>
<comment type="caution">
    <text evidence="9">The sequence shown here is derived from an EMBL/GenBank/DDBJ whole genome shotgun (WGS) entry which is preliminary data.</text>
</comment>
<accession>A0ABW2PWS0</accession>
<dbReference type="EMBL" id="JBHTCO010000016">
    <property type="protein sequence ID" value="MFC7393838.1"/>
    <property type="molecule type" value="Genomic_DNA"/>
</dbReference>
<keyword evidence="9" id="KW-0966">Cell projection</keyword>
<protein>
    <recommendedName>
        <fullName evidence="2">Negative regulator of flagellin synthesis</fullName>
    </recommendedName>
</protein>
<dbReference type="InterPro" id="IPR035890">
    <property type="entry name" value="Anti-sigma-28_factor_FlgM_sf"/>
</dbReference>
<feature type="domain" description="Anti-sigma-28 factor FlgM C-terminal" evidence="8">
    <location>
        <begin position="33"/>
        <end position="82"/>
    </location>
</feature>
<dbReference type="RefSeq" id="WP_380966570.1">
    <property type="nucleotide sequence ID" value="NZ_JBHTCO010000016.1"/>
</dbReference>
<evidence type="ECO:0000256" key="2">
    <source>
        <dbReference type="ARBA" id="ARBA00017823"/>
    </source>
</evidence>
<keyword evidence="9" id="KW-0282">Flagellum</keyword>
<evidence type="ECO:0000256" key="3">
    <source>
        <dbReference type="ARBA" id="ARBA00022491"/>
    </source>
</evidence>
<keyword evidence="5" id="KW-0805">Transcription regulation</keyword>
<keyword evidence="9" id="KW-0969">Cilium</keyword>
<proteinExistence type="inferred from homology"/>
<evidence type="ECO:0000256" key="4">
    <source>
        <dbReference type="ARBA" id="ARBA00022795"/>
    </source>
</evidence>
<evidence type="ECO:0000256" key="1">
    <source>
        <dbReference type="ARBA" id="ARBA00005322"/>
    </source>
</evidence>
<organism evidence="9 10">
    <name type="scientific">Scopulibacillus cellulosilyticus</name>
    <dbReference type="NCBI Taxonomy" id="2665665"/>
    <lineage>
        <taxon>Bacteria</taxon>
        <taxon>Bacillati</taxon>
        <taxon>Bacillota</taxon>
        <taxon>Bacilli</taxon>
        <taxon>Bacillales</taxon>
        <taxon>Sporolactobacillaceae</taxon>
        <taxon>Scopulibacillus</taxon>
    </lineage>
</organism>
<evidence type="ECO:0000256" key="5">
    <source>
        <dbReference type="ARBA" id="ARBA00023015"/>
    </source>
</evidence>
<dbReference type="InterPro" id="IPR007412">
    <property type="entry name" value="FlgM"/>
</dbReference>
<reference evidence="10" key="1">
    <citation type="journal article" date="2019" name="Int. J. Syst. Evol. Microbiol.">
        <title>The Global Catalogue of Microorganisms (GCM) 10K type strain sequencing project: providing services to taxonomists for standard genome sequencing and annotation.</title>
        <authorList>
            <consortium name="The Broad Institute Genomics Platform"/>
            <consortium name="The Broad Institute Genome Sequencing Center for Infectious Disease"/>
            <person name="Wu L."/>
            <person name="Ma J."/>
        </authorList>
    </citation>
    <scope>NUCLEOTIDE SEQUENCE [LARGE SCALE GENOMIC DNA]</scope>
    <source>
        <strain evidence="10">CGMCC 1.16305</strain>
    </source>
</reference>
<evidence type="ECO:0000259" key="8">
    <source>
        <dbReference type="Pfam" id="PF04316"/>
    </source>
</evidence>